<evidence type="ECO:0000313" key="1">
    <source>
        <dbReference type="EMBL" id="QDV37642.1"/>
    </source>
</evidence>
<organism evidence="1 2">
    <name type="scientific">Tautonia plasticadhaerens</name>
    <dbReference type="NCBI Taxonomy" id="2527974"/>
    <lineage>
        <taxon>Bacteria</taxon>
        <taxon>Pseudomonadati</taxon>
        <taxon>Planctomycetota</taxon>
        <taxon>Planctomycetia</taxon>
        <taxon>Isosphaerales</taxon>
        <taxon>Isosphaeraceae</taxon>
        <taxon>Tautonia</taxon>
    </lineage>
</organism>
<dbReference type="KEGG" id="tpla:ElP_55840"/>
<gene>
    <name evidence="1" type="ORF">ElP_55840</name>
</gene>
<dbReference type="Gene3D" id="3.40.720.10">
    <property type="entry name" value="Alkaline Phosphatase, subunit A"/>
    <property type="match status" value="2"/>
</dbReference>
<dbReference type="RefSeq" id="WP_231749278.1">
    <property type="nucleotide sequence ID" value="NZ_CP036426.1"/>
</dbReference>
<dbReference type="SUPFAM" id="SSF53649">
    <property type="entry name" value="Alkaline phosphatase-like"/>
    <property type="match status" value="1"/>
</dbReference>
<dbReference type="InterPro" id="IPR002591">
    <property type="entry name" value="Phosphodiest/P_Trfase"/>
</dbReference>
<reference evidence="1 2" key="1">
    <citation type="submission" date="2019-02" db="EMBL/GenBank/DDBJ databases">
        <title>Deep-cultivation of Planctomycetes and their phenomic and genomic characterization uncovers novel biology.</title>
        <authorList>
            <person name="Wiegand S."/>
            <person name="Jogler M."/>
            <person name="Boedeker C."/>
            <person name="Pinto D."/>
            <person name="Vollmers J."/>
            <person name="Rivas-Marin E."/>
            <person name="Kohn T."/>
            <person name="Peeters S.H."/>
            <person name="Heuer A."/>
            <person name="Rast P."/>
            <person name="Oberbeckmann S."/>
            <person name="Bunk B."/>
            <person name="Jeske O."/>
            <person name="Meyerdierks A."/>
            <person name="Storesund J.E."/>
            <person name="Kallscheuer N."/>
            <person name="Luecker S."/>
            <person name="Lage O.M."/>
            <person name="Pohl T."/>
            <person name="Merkel B.J."/>
            <person name="Hornburger P."/>
            <person name="Mueller R.-W."/>
            <person name="Bruemmer F."/>
            <person name="Labrenz M."/>
            <person name="Spormann A.M."/>
            <person name="Op den Camp H."/>
            <person name="Overmann J."/>
            <person name="Amann R."/>
            <person name="Jetten M.S.M."/>
            <person name="Mascher T."/>
            <person name="Medema M.H."/>
            <person name="Devos D.P."/>
            <person name="Kaster A.-K."/>
            <person name="Ovreas L."/>
            <person name="Rohde M."/>
            <person name="Galperin M.Y."/>
            <person name="Jogler C."/>
        </authorList>
    </citation>
    <scope>NUCLEOTIDE SEQUENCE [LARGE SCALE GENOMIC DNA]</scope>
    <source>
        <strain evidence="1 2">ElP</strain>
    </source>
</reference>
<sequence>MIGLDGLEPSLVGALLAAGELPNLARLVSGGGLARVATTYPAQTPVAWSTFATGTNPGGHGIFDFLRRDPRTYLPDSGLNRYEQKNPLLPPRAVNQRRGTPVWERLSEAGVTSTVLRCPCTYPPDRPRGRMLSGMGVPDLRGGFGTGTFYSSDESVAARESENVVRVQGEGDGSVATYLVGPRHPRTRADCRFDITLSPDPARRMLIARSGGSPREFEVREGEWSGWLRVNFRLGPLQSVHGIVRFFLVRIEPTLEFYASPINFDPETPLFPISSPPDYARQLSGTLGPFYTAGMVEDHNGLMNERFGEDAFLAQCDDAWREREAMMLHELDRFDEGLFYCLFDTPDRVQHMLWRFREPEHPANRGRAPDPAFRRAIEEHYRRGDEVVGRVLESVDDRTLLIVLSDHGFGSFRRGFHLNKWLLDRGLLALKAGLEPGPDSGDLLRGVDWDRTRAYAIGLSGLYLNLQGREGRGAVRPEDAEELKTTIARELNRLEDPQEGVVAVRSALTREQVYAGPFVHEAPDLILNYARGYRVSWSSSLGGVAAGGPFEDNTRKWSGDHIIDPALVPGVLLMNRPFRGEGPRLVDLAPTILAALGLPIGDTWEGRSLLS</sequence>
<keyword evidence="2" id="KW-1185">Reference proteome</keyword>
<dbReference type="AlphaFoldDB" id="A0A518H9W5"/>
<dbReference type="Pfam" id="PF01663">
    <property type="entry name" value="Phosphodiest"/>
    <property type="match status" value="2"/>
</dbReference>
<name>A0A518H9W5_9BACT</name>
<dbReference type="InterPro" id="IPR017850">
    <property type="entry name" value="Alkaline_phosphatase_core_sf"/>
</dbReference>
<dbReference type="Proteomes" id="UP000317835">
    <property type="component" value="Chromosome"/>
</dbReference>
<protein>
    <submittedName>
        <fullName evidence="1">Type I phosphodiesterase / nucleotide pyrophosphatase</fullName>
    </submittedName>
</protein>
<accession>A0A518H9W5</accession>
<dbReference type="EMBL" id="CP036426">
    <property type="protein sequence ID" value="QDV37642.1"/>
    <property type="molecule type" value="Genomic_DNA"/>
</dbReference>
<proteinExistence type="predicted"/>
<evidence type="ECO:0000313" key="2">
    <source>
        <dbReference type="Proteomes" id="UP000317835"/>
    </source>
</evidence>